<protein>
    <recommendedName>
        <fullName evidence="2">SH3b domain-containing protein</fullName>
    </recommendedName>
</protein>
<evidence type="ECO:0008006" key="2">
    <source>
        <dbReference type="Google" id="ProtNLM"/>
    </source>
</evidence>
<organism evidence="1">
    <name type="scientific">hydrothermal vent metagenome</name>
    <dbReference type="NCBI Taxonomy" id="652676"/>
    <lineage>
        <taxon>unclassified sequences</taxon>
        <taxon>metagenomes</taxon>
        <taxon>ecological metagenomes</taxon>
    </lineage>
</organism>
<dbReference type="EMBL" id="UOFL01000018">
    <property type="protein sequence ID" value="VAW71351.1"/>
    <property type="molecule type" value="Genomic_DNA"/>
</dbReference>
<gene>
    <name evidence="1" type="ORF">MNBD_GAMMA12-1312</name>
</gene>
<dbReference type="Gene3D" id="2.30.30.40">
    <property type="entry name" value="SH3 Domains"/>
    <property type="match status" value="1"/>
</dbReference>
<accession>A0A3B0XV19</accession>
<evidence type="ECO:0000313" key="1">
    <source>
        <dbReference type="EMBL" id="VAW71351.1"/>
    </source>
</evidence>
<reference evidence="1" key="1">
    <citation type="submission" date="2018-06" db="EMBL/GenBank/DDBJ databases">
        <authorList>
            <person name="Zhirakovskaya E."/>
        </authorList>
    </citation>
    <scope>NUCLEOTIDE SEQUENCE</scope>
</reference>
<proteinExistence type="predicted"/>
<dbReference type="AlphaFoldDB" id="A0A3B0XV19"/>
<sequence>MNVSIILPIVTGLFLLSFFSYTFAADSQKEQCKILSTEMDKQIIFRQDPGFSQKAIAKVRLNDIKTITKNRISNDEQWIHVNFDTRSGWINTLYIKCKYSPQTAQQIISDIAKKTIDSIKNKNWKNLAALVHPDKGIRFSPSLKIDLKKHQVIKANKLHNEYYSPFKKTWGTNTKKGTQIKMTFADYAEQYIHRDNYWDTTSVKFNQFSHAAKNPTNLESTYPHSIIVEYRGKTSASNLYLIFEESEFEWRIVAIAGTQK</sequence>
<name>A0A3B0XV19_9ZZZZ</name>